<dbReference type="PANTHER" id="PTHR42693">
    <property type="entry name" value="ARYLSULFATASE FAMILY MEMBER"/>
    <property type="match status" value="1"/>
</dbReference>
<organism evidence="4">
    <name type="scientific">marine sediment metagenome</name>
    <dbReference type="NCBI Taxonomy" id="412755"/>
    <lineage>
        <taxon>unclassified sequences</taxon>
        <taxon>metagenomes</taxon>
        <taxon>ecological metagenomes</taxon>
    </lineage>
</organism>
<dbReference type="AlphaFoldDB" id="A0A0F9DEP4"/>
<protein>
    <recommendedName>
        <fullName evidence="3">Sulfatase N-terminal domain-containing protein</fullName>
    </recommendedName>
</protein>
<dbReference type="InterPro" id="IPR017850">
    <property type="entry name" value="Alkaline_phosphatase_core_sf"/>
</dbReference>
<dbReference type="FunFam" id="3.40.720.10:FF:000070">
    <property type="entry name" value="Arylsulfatase A"/>
    <property type="match status" value="1"/>
</dbReference>
<dbReference type="InterPro" id="IPR050738">
    <property type="entry name" value="Sulfatase"/>
</dbReference>
<proteinExistence type="inferred from homology"/>
<feature type="domain" description="Sulfatase N-terminal" evidence="3">
    <location>
        <begin position="16"/>
        <end position="325"/>
    </location>
</feature>
<dbReference type="InterPro" id="IPR000917">
    <property type="entry name" value="Sulfatase_N"/>
</dbReference>
<dbReference type="Gene3D" id="3.30.1120.10">
    <property type="match status" value="1"/>
</dbReference>
<evidence type="ECO:0000256" key="1">
    <source>
        <dbReference type="ARBA" id="ARBA00008779"/>
    </source>
</evidence>
<gene>
    <name evidence="4" type="ORF">LCGC14_2207410</name>
</gene>
<evidence type="ECO:0000313" key="4">
    <source>
        <dbReference type="EMBL" id="KKL60228.1"/>
    </source>
</evidence>
<feature type="non-terminal residue" evidence="4">
    <location>
        <position position="1"/>
    </location>
</feature>
<dbReference type="PANTHER" id="PTHR42693:SF53">
    <property type="entry name" value="ENDO-4-O-SULFATASE"/>
    <property type="match status" value="1"/>
</dbReference>
<evidence type="ECO:0000259" key="3">
    <source>
        <dbReference type="Pfam" id="PF00884"/>
    </source>
</evidence>
<comment type="similarity">
    <text evidence="1">Belongs to the sulfatase family.</text>
</comment>
<dbReference type="EMBL" id="LAZR01029221">
    <property type="protein sequence ID" value="KKL60228.1"/>
    <property type="molecule type" value="Genomic_DNA"/>
</dbReference>
<reference evidence="4" key="1">
    <citation type="journal article" date="2015" name="Nature">
        <title>Complex archaea that bridge the gap between prokaryotes and eukaryotes.</title>
        <authorList>
            <person name="Spang A."/>
            <person name="Saw J.H."/>
            <person name="Jorgensen S.L."/>
            <person name="Zaremba-Niedzwiedzka K."/>
            <person name="Martijn J."/>
            <person name="Lind A.E."/>
            <person name="van Eijk R."/>
            <person name="Schleper C."/>
            <person name="Guy L."/>
            <person name="Ettema T.J."/>
        </authorList>
    </citation>
    <scope>NUCLEOTIDE SEQUENCE</scope>
</reference>
<dbReference type="CDD" id="cd16146">
    <property type="entry name" value="ARS_like"/>
    <property type="match status" value="1"/>
</dbReference>
<dbReference type="Gene3D" id="3.40.720.10">
    <property type="entry name" value="Alkaline Phosphatase, subunit A"/>
    <property type="match status" value="1"/>
</dbReference>
<name>A0A0F9DEP4_9ZZZZ</name>
<dbReference type="GO" id="GO:0004065">
    <property type="term" value="F:arylsulfatase activity"/>
    <property type="evidence" value="ECO:0007669"/>
    <property type="project" value="TreeGrafter"/>
</dbReference>
<evidence type="ECO:0000256" key="2">
    <source>
        <dbReference type="ARBA" id="ARBA00022801"/>
    </source>
</evidence>
<keyword evidence="2" id="KW-0378">Hydrolase</keyword>
<dbReference type="Pfam" id="PF00884">
    <property type="entry name" value="Sulfatase"/>
    <property type="match status" value="1"/>
</dbReference>
<dbReference type="SUPFAM" id="SSF53649">
    <property type="entry name" value="Alkaline phosphatase-like"/>
    <property type="match status" value="1"/>
</dbReference>
<sequence length="588" mass="66341">TCQAHAAAEETARSRPNVVLIMTDDQGYGDLSCHGNPWLKTPNLDRLASQSIRLDDYHVSPYCIPTRAALMTGRYADRTGVHNVLAPHWFARTNEVMLSRMFQDAGYATGMFGKWHLGDNYPYGPEHRGFGEVLHHYGGAGGGLNDYWNNSYVDDTYYGNNDEPTKVNGYCTDVFFSAATRFINNAAEHDKPFFLYLTTNAPHGPYICDPAYSKPYAEGKTRNVANFYGMIANIDKNVGTLRKFLKEKGIDRNTIFIFTTDNGTAAGHTVFNAGMRGNKFSPYDGGHRVPFFLHWPDGGFAEQRRIQTLTAHIDIAPTLLDLCGIARPDGVKFDGVSIRPLLEKGDHKEWPDRIIMTDTQYNGPPKKWVTAVLSERWRLVGGRELYDIDADPGQKKNVYAEHPEVVQRLSSFYDALWEEMKPTFKDVAEIPLGHPRASHVALNYHDCIGRHKFWFQDGIRRITDKIDPPESKRRRAFWPVNVVTEGEYTIELRRWPKELGAAIRANIPPGDKVYGRPAFRTTPGMGFPAVEASLSIGGRSFTEPVDDQAKGITFRVELPKGSHRLSARFIDAERRSLDAFYAYVTKSE</sequence>
<comment type="caution">
    <text evidence="4">The sequence shown here is derived from an EMBL/GenBank/DDBJ whole genome shotgun (WGS) entry which is preliminary data.</text>
</comment>
<accession>A0A0F9DEP4</accession>